<dbReference type="PANTHER" id="PTHR43799:SF1">
    <property type="entry name" value="ASPARTATE AMINOTRANSFERASE"/>
    <property type="match status" value="1"/>
</dbReference>
<dbReference type="AlphaFoldDB" id="K1SUL1"/>
<dbReference type="InterPro" id="IPR015424">
    <property type="entry name" value="PyrdxlP-dep_Trfase"/>
</dbReference>
<sequence>ESGIEAHMARHARLLRPKFEQVISIFREELDGSGIASWTEPRGGYFLSFDTMPGCAARTVELCRRAGVKFTPAGSTWPYGRDPQDSNIRIAPSFASAEEIEPAARLFTICVRLATLEKLAATRFASETALGAERIA</sequence>
<organism evidence="1">
    <name type="scientific">human gut metagenome</name>
    <dbReference type="NCBI Taxonomy" id="408170"/>
    <lineage>
        <taxon>unclassified sequences</taxon>
        <taxon>metagenomes</taxon>
        <taxon>organismal metagenomes</taxon>
    </lineage>
</organism>
<dbReference type="InterPro" id="IPR015422">
    <property type="entry name" value="PyrdxlP-dep_Trfase_small"/>
</dbReference>
<dbReference type="GO" id="GO:0004069">
    <property type="term" value="F:L-aspartate:2-oxoglutarate aminotransferase activity"/>
    <property type="evidence" value="ECO:0007669"/>
    <property type="project" value="InterPro"/>
</dbReference>
<dbReference type="SUPFAM" id="SSF53383">
    <property type="entry name" value="PLP-dependent transferases"/>
    <property type="match status" value="1"/>
</dbReference>
<accession>K1SUL1</accession>
<evidence type="ECO:0000313" key="1">
    <source>
        <dbReference type="EMBL" id="EKC64307.1"/>
    </source>
</evidence>
<name>K1SUL1_9ZZZZ</name>
<comment type="caution">
    <text evidence="1">The sequence shown here is derived from an EMBL/GenBank/DDBJ whole genome shotgun (WGS) entry which is preliminary data.</text>
</comment>
<reference evidence="1" key="1">
    <citation type="journal article" date="2013" name="Environ. Microbiol.">
        <title>Microbiota from the distal guts of lean and obese adolescents exhibit partial functional redundancy besides clear differences in community structure.</title>
        <authorList>
            <person name="Ferrer M."/>
            <person name="Ruiz A."/>
            <person name="Lanza F."/>
            <person name="Haange S.B."/>
            <person name="Oberbach A."/>
            <person name="Till H."/>
            <person name="Bargiela R."/>
            <person name="Campoy C."/>
            <person name="Segura M.T."/>
            <person name="Richter M."/>
            <person name="von Bergen M."/>
            <person name="Seifert J."/>
            <person name="Suarez A."/>
        </authorList>
    </citation>
    <scope>NUCLEOTIDE SEQUENCE</scope>
</reference>
<dbReference type="InterPro" id="IPR024551">
    <property type="entry name" value="AspAT_Ic"/>
</dbReference>
<feature type="non-terminal residue" evidence="1">
    <location>
        <position position="1"/>
    </location>
</feature>
<dbReference type="Pfam" id="PF12897">
    <property type="entry name" value="Asp_aminotransf"/>
    <property type="match status" value="1"/>
</dbReference>
<gene>
    <name evidence="1" type="ORF">OBE_07031</name>
</gene>
<protein>
    <submittedName>
        <fullName evidence="1">Transcriptional regulator, GntR family</fullName>
    </submittedName>
</protein>
<dbReference type="PANTHER" id="PTHR43799">
    <property type="entry name" value="AMINOTRANSFERASE, PUTATIVE-RELATED"/>
    <property type="match status" value="1"/>
</dbReference>
<dbReference type="Gene3D" id="3.90.1150.10">
    <property type="entry name" value="Aspartate Aminotransferase, domain 1"/>
    <property type="match status" value="1"/>
</dbReference>
<proteinExistence type="predicted"/>
<dbReference type="EMBL" id="AJWZ01004827">
    <property type="protein sequence ID" value="EKC64307.1"/>
    <property type="molecule type" value="Genomic_DNA"/>
</dbReference>